<dbReference type="EMBL" id="BMAU01021250">
    <property type="protein sequence ID" value="GFY05276.1"/>
    <property type="molecule type" value="Genomic_DNA"/>
</dbReference>
<reference evidence="2" key="1">
    <citation type="submission" date="2020-08" db="EMBL/GenBank/DDBJ databases">
        <title>Multicomponent nature underlies the extraordinary mechanical properties of spider dragline silk.</title>
        <authorList>
            <person name="Kono N."/>
            <person name="Nakamura H."/>
            <person name="Mori M."/>
            <person name="Yoshida Y."/>
            <person name="Ohtoshi R."/>
            <person name="Malay A.D."/>
            <person name="Moran D.A.P."/>
            <person name="Tomita M."/>
            <person name="Numata K."/>
            <person name="Arakawa K."/>
        </authorList>
    </citation>
    <scope>NUCLEOTIDE SEQUENCE</scope>
</reference>
<dbReference type="AlphaFoldDB" id="A0A8X6S2K6"/>
<accession>A0A8X6S2K6</accession>
<name>A0A8X6S2K6_TRICX</name>
<proteinExistence type="predicted"/>
<sequence length="94" mass="10426">MADYEQLLTEFINLPCTFTESSEVPYRRIPFAADGGYHRLPFDSREEEDKSRKAEKQTERGGGSGLNANSSPFPNANGMLICPSPGKIALFPEK</sequence>
<organism evidence="2 3">
    <name type="scientific">Trichonephila clavipes</name>
    <name type="common">Golden silk orbweaver</name>
    <name type="synonym">Nephila clavipes</name>
    <dbReference type="NCBI Taxonomy" id="2585209"/>
    <lineage>
        <taxon>Eukaryota</taxon>
        <taxon>Metazoa</taxon>
        <taxon>Ecdysozoa</taxon>
        <taxon>Arthropoda</taxon>
        <taxon>Chelicerata</taxon>
        <taxon>Arachnida</taxon>
        <taxon>Araneae</taxon>
        <taxon>Araneomorphae</taxon>
        <taxon>Entelegynae</taxon>
        <taxon>Araneoidea</taxon>
        <taxon>Nephilidae</taxon>
        <taxon>Trichonephila</taxon>
    </lineage>
</organism>
<evidence type="ECO:0000313" key="3">
    <source>
        <dbReference type="Proteomes" id="UP000887159"/>
    </source>
</evidence>
<feature type="compositionally biased region" description="Basic and acidic residues" evidence="1">
    <location>
        <begin position="36"/>
        <end position="59"/>
    </location>
</feature>
<evidence type="ECO:0000313" key="2">
    <source>
        <dbReference type="EMBL" id="GFY05276.1"/>
    </source>
</evidence>
<keyword evidence="3" id="KW-1185">Reference proteome</keyword>
<protein>
    <submittedName>
        <fullName evidence="2">Uncharacterized protein</fullName>
    </submittedName>
</protein>
<comment type="caution">
    <text evidence="2">The sequence shown here is derived from an EMBL/GenBank/DDBJ whole genome shotgun (WGS) entry which is preliminary data.</text>
</comment>
<dbReference type="Proteomes" id="UP000887159">
    <property type="component" value="Unassembled WGS sequence"/>
</dbReference>
<evidence type="ECO:0000256" key="1">
    <source>
        <dbReference type="SAM" id="MobiDB-lite"/>
    </source>
</evidence>
<gene>
    <name evidence="2" type="ORF">TNCV_2207221</name>
</gene>
<feature type="region of interest" description="Disordered" evidence="1">
    <location>
        <begin position="34"/>
        <end position="77"/>
    </location>
</feature>